<dbReference type="AlphaFoldDB" id="A0A2J6S107"/>
<dbReference type="GO" id="GO:0005737">
    <property type="term" value="C:cytoplasm"/>
    <property type="evidence" value="ECO:0007669"/>
    <property type="project" value="TreeGrafter"/>
</dbReference>
<evidence type="ECO:0000256" key="1">
    <source>
        <dbReference type="ARBA" id="ARBA00022737"/>
    </source>
</evidence>
<dbReference type="STRING" id="1149755.A0A2J6S107"/>
<dbReference type="PANTHER" id="PTHR24179:SF29">
    <property type="entry name" value="LD46604P"/>
    <property type="match status" value="1"/>
</dbReference>
<protein>
    <submittedName>
        <fullName evidence="3">Uncharacterized protein</fullName>
    </submittedName>
</protein>
<dbReference type="InterPro" id="IPR036770">
    <property type="entry name" value="Ankyrin_rpt-contain_sf"/>
</dbReference>
<evidence type="ECO:0000256" key="2">
    <source>
        <dbReference type="PROSITE-ProRule" id="PRU00023"/>
    </source>
</evidence>
<feature type="non-terminal residue" evidence="3">
    <location>
        <position position="1"/>
    </location>
</feature>
<evidence type="ECO:0000313" key="3">
    <source>
        <dbReference type="EMBL" id="PMD44461.1"/>
    </source>
</evidence>
<dbReference type="PANTHER" id="PTHR24179">
    <property type="entry name" value="PROTEIN PHOSPHATASE 1 REGULATORY SUBUNIT 12"/>
    <property type="match status" value="1"/>
</dbReference>
<dbReference type="InterPro" id="IPR002110">
    <property type="entry name" value="Ankyrin_rpt"/>
</dbReference>
<dbReference type="EMBL" id="KZ613941">
    <property type="protein sequence ID" value="PMD44461.1"/>
    <property type="molecule type" value="Genomic_DNA"/>
</dbReference>
<feature type="repeat" description="ANK" evidence="2">
    <location>
        <begin position="18"/>
        <end position="47"/>
    </location>
</feature>
<accession>A0A2J6S107</accession>
<keyword evidence="2" id="KW-0040">ANK repeat</keyword>
<dbReference type="PROSITE" id="PS50297">
    <property type="entry name" value="ANK_REP_REGION"/>
    <property type="match status" value="1"/>
</dbReference>
<dbReference type="Gene3D" id="1.25.40.20">
    <property type="entry name" value="Ankyrin repeat-containing domain"/>
    <property type="match status" value="1"/>
</dbReference>
<dbReference type="Pfam" id="PF00023">
    <property type="entry name" value="Ank"/>
    <property type="match status" value="1"/>
</dbReference>
<organism evidence="3 4">
    <name type="scientific">Hyaloscypha variabilis (strain UAMH 11265 / GT02V1 / F)</name>
    <name type="common">Meliniomyces variabilis</name>
    <dbReference type="NCBI Taxonomy" id="1149755"/>
    <lineage>
        <taxon>Eukaryota</taxon>
        <taxon>Fungi</taxon>
        <taxon>Dikarya</taxon>
        <taxon>Ascomycota</taxon>
        <taxon>Pezizomycotina</taxon>
        <taxon>Leotiomycetes</taxon>
        <taxon>Helotiales</taxon>
        <taxon>Hyaloscyphaceae</taxon>
        <taxon>Hyaloscypha</taxon>
        <taxon>Hyaloscypha variabilis</taxon>
    </lineage>
</organism>
<dbReference type="GO" id="GO:0004857">
    <property type="term" value="F:enzyme inhibitor activity"/>
    <property type="evidence" value="ECO:0007669"/>
    <property type="project" value="TreeGrafter"/>
</dbReference>
<gene>
    <name evidence="3" type="ORF">L207DRAFT_420860</name>
</gene>
<keyword evidence="4" id="KW-1185">Reference proteome</keyword>
<name>A0A2J6S107_HYAVF</name>
<keyword evidence="1" id="KW-0677">Repeat</keyword>
<sequence length="58" mass="5925">VVAVLLEAPADIDARDPHDWTALHIAADCGNIEIIVMLVEEGADLDAVVCEGGVAGNG</sequence>
<proteinExistence type="predicted"/>
<dbReference type="GO" id="GO:0019208">
    <property type="term" value="F:phosphatase regulator activity"/>
    <property type="evidence" value="ECO:0007669"/>
    <property type="project" value="TreeGrafter"/>
</dbReference>
<dbReference type="SMART" id="SM00248">
    <property type="entry name" value="ANK"/>
    <property type="match status" value="1"/>
</dbReference>
<dbReference type="Proteomes" id="UP000235786">
    <property type="component" value="Unassembled WGS sequence"/>
</dbReference>
<dbReference type="SUPFAM" id="SSF48403">
    <property type="entry name" value="Ankyrin repeat"/>
    <property type="match status" value="1"/>
</dbReference>
<evidence type="ECO:0000313" key="4">
    <source>
        <dbReference type="Proteomes" id="UP000235786"/>
    </source>
</evidence>
<dbReference type="PROSITE" id="PS50088">
    <property type="entry name" value="ANK_REPEAT"/>
    <property type="match status" value="1"/>
</dbReference>
<dbReference type="OrthoDB" id="20872at2759"/>
<dbReference type="InterPro" id="IPR051226">
    <property type="entry name" value="PP1_Regulatory_Subunit"/>
</dbReference>
<reference evidence="3 4" key="1">
    <citation type="submission" date="2016-04" db="EMBL/GenBank/DDBJ databases">
        <title>A degradative enzymes factory behind the ericoid mycorrhizal symbiosis.</title>
        <authorList>
            <consortium name="DOE Joint Genome Institute"/>
            <person name="Martino E."/>
            <person name="Morin E."/>
            <person name="Grelet G."/>
            <person name="Kuo A."/>
            <person name="Kohler A."/>
            <person name="Daghino S."/>
            <person name="Barry K."/>
            <person name="Choi C."/>
            <person name="Cichocki N."/>
            <person name="Clum A."/>
            <person name="Copeland A."/>
            <person name="Hainaut M."/>
            <person name="Haridas S."/>
            <person name="Labutti K."/>
            <person name="Lindquist E."/>
            <person name="Lipzen A."/>
            <person name="Khouja H.-R."/>
            <person name="Murat C."/>
            <person name="Ohm R."/>
            <person name="Olson A."/>
            <person name="Spatafora J."/>
            <person name="Veneault-Fourrey C."/>
            <person name="Henrissat B."/>
            <person name="Grigoriev I."/>
            <person name="Martin F."/>
            <person name="Perotto S."/>
        </authorList>
    </citation>
    <scope>NUCLEOTIDE SEQUENCE [LARGE SCALE GENOMIC DNA]</scope>
    <source>
        <strain evidence="3 4">F</strain>
    </source>
</reference>